<reference evidence="2" key="5">
    <citation type="journal article" date="2021" name="G3 (Bethesda)">
        <title>Aegilops tauschii genome assembly Aet v5.0 features greater sequence contiguity and improved annotation.</title>
        <authorList>
            <person name="Wang L."/>
            <person name="Zhu T."/>
            <person name="Rodriguez J.C."/>
            <person name="Deal K.R."/>
            <person name="Dubcovsky J."/>
            <person name="McGuire P.E."/>
            <person name="Lux T."/>
            <person name="Spannagl M."/>
            <person name="Mayer K.F.X."/>
            <person name="Baldrich P."/>
            <person name="Meyers B.C."/>
            <person name="Huo N."/>
            <person name="Gu Y.Q."/>
            <person name="Zhou H."/>
            <person name="Devos K.M."/>
            <person name="Bennetzen J.L."/>
            <person name="Unver T."/>
            <person name="Budak H."/>
            <person name="Gulick P.J."/>
            <person name="Galiba G."/>
            <person name="Kalapos B."/>
            <person name="Nelson D.R."/>
            <person name="Li P."/>
            <person name="You F.M."/>
            <person name="Luo M.C."/>
            <person name="Dvorak J."/>
        </authorList>
    </citation>
    <scope>NUCLEOTIDE SEQUENCE [LARGE SCALE GENOMIC DNA]</scope>
    <source>
        <strain evidence="2">cv. AL8/78</strain>
    </source>
</reference>
<proteinExistence type="predicted"/>
<dbReference type="EnsemblPlants" id="AET7Gv20490700.11">
    <property type="protein sequence ID" value="AET7Gv20490700.11"/>
    <property type="gene ID" value="AET7Gv20490700"/>
</dbReference>
<evidence type="ECO:0000256" key="1">
    <source>
        <dbReference type="SAM" id="Phobius"/>
    </source>
</evidence>
<reference evidence="2" key="4">
    <citation type="submission" date="2019-03" db="UniProtKB">
        <authorList>
            <consortium name="EnsemblPlants"/>
        </authorList>
    </citation>
    <scope>IDENTIFICATION</scope>
</reference>
<keyword evidence="3" id="KW-1185">Reference proteome</keyword>
<evidence type="ECO:0000313" key="2">
    <source>
        <dbReference type="EnsemblPlants" id="AET7Gv20490700.11"/>
    </source>
</evidence>
<organism evidence="2 3">
    <name type="scientific">Aegilops tauschii subsp. strangulata</name>
    <name type="common">Goatgrass</name>
    <dbReference type="NCBI Taxonomy" id="200361"/>
    <lineage>
        <taxon>Eukaryota</taxon>
        <taxon>Viridiplantae</taxon>
        <taxon>Streptophyta</taxon>
        <taxon>Embryophyta</taxon>
        <taxon>Tracheophyta</taxon>
        <taxon>Spermatophyta</taxon>
        <taxon>Magnoliopsida</taxon>
        <taxon>Liliopsida</taxon>
        <taxon>Poales</taxon>
        <taxon>Poaceae</taxon>
        <taxon>BOP clade</taxon>
        <taxon>Pooideae</taxon>
        <taxon>Triticodae</taxon>
        <taxon>Triticeae</taxon>
        <taxon>Triticinae</taxon>
        <taxon>Aegilops</taxon>
    </lineage>
</organism>
<evidence type="ECO:0000313" key="3">
    <source>
        <dbReference type="Proteomes" id="UP000015105"/>
    </source>
</evidence>
<name>A0A453R7B9_AEGTS</name>
<keyword evidence="1" id="KW-0812">Transmembrane</keyword>
<accession>A0A453R7B9</accession>
<keyword evidence="1" id="KW-0472">Membrane</keyword>
<keyword evidence="1" id="KW-1133">Transmembrane helix</keyword>
<protein>
    <submittedName>
        <fullName evidence="2">Uncharacterized protein</fullName>
    </submittedName>
</protein>
<dbReference type="Proteomes" id="UP000015105">
    <property type="component" value="Chromosome 7D"/>
</dbReference>
<reference evidence="3" key="1">
    <citation type="journal article" date="2014" name="Science">
        <title>Ancient hybridizations among the ancestral genomes of bread wheat.</title>
        <authorList>
            <consortium name="International Wheat Genome Sequencing Consortium,"/>
            <person name="Marcussen T."/>
            <person name="Sandve S.R."/>
            <person name="Heier L."/>
            <person name="Spannagl M."/>
            <person name="Pfeifer M."/>
            <person name="Jakobsen K.S."/>
            <person name="Wulff B.B."/>
            <person name="Steuernagel B."/>
            <person name="Mayer K.F."/>
            <person name="Olsen O.A."/>
        </authorList>
    </citation>
    <scope>NUCLEOTIDE SEQUENCE [LARGE SCALE GENOMIC DNA]</scope>
    <source>
        <strain evidence="3">cv. AL8/78</strain>
    </source>
</reference>
<reference evidence="3" key="2">
    <citation type="journal article" date="2017" name="Nat. Plants">
        <title>The Aegilops tauschii genome reveals multiple impacts of transposons.</title>
        <authorList>
            <person name="Zhao G."/>
            <person name="Zou C."/>
            <person name="Li K."/>
            <person name="Wang K."/>
            <person name="Li T."/>
            <person name="Gao L."/>
            <person name="Zhang X."/>
            <person name="Wang H."/>
            <person name="Yang Z."/>
            <person name="Liu X."/>
            <person name="Jiang W."/>
            <person name="Mao L."/>
            <person name="Kong X."/>
            <person name="Jiao Y."/>
            <person name="Jia J."/>
        </authorList>
    </citation>
    <scope>NUCLEOTIDE SEQUENCE [LARGE SCALE GENOMIC DNA]</scope>
    <source>
        <strain evidence="3">cv. AL8/78</strain>
    </source>
</reference>
<sequence>FAPPARAPKFSPCRNYWILYIKLDQVCPLLLLLYLAIELHWFLQRDKWQKIASPQVDLRCSVVAFVDNMVDTFCSYKSSCWLGD</sequence>
<reference evidence="2" key="3">
    <citation type="journal article" date="2017" name="Nature">
        <title>Genome sequence of the progenitor of the wheat D genome Aegilops tauschii.</title>
        <authorList>
            <person name="Luo M.C."/>
            <person name="Gu Y.Q."/>
            <person name="Puiu D."/>
            <person name="Wang H."/>
            <person name="Twardziok S.O."/>
            <person name="Deal K.R."/>
            <person name="Huo N."/>
            <person name="Zhu T."/>
            <person name="Wang L."/>
            <person name="Wang Y."/>
            <person name="McGuire P.E."/>
            <person name="Liu S."/>
            <person name="Long H."/>
            <person name="Ramasamy R.K."/>
            <person name="Rodriguez J.C."/>
            <person name="Van S.L."/>
            <person name="Yuan L."/>
            <person name="Wang Z."/>
            <person name="Xia Z."/>
            <person name="Xiao L."/>
            <person name="Anderson O.D."/>
            <person name="Ouyang S."/>
            <person name="Liang Y."/>
            <person name="Zimin A.V."/>
            <person name="Pertea G."/>
            <person name="Qi P."/>
            <person name="Bennetzen J.L."/>
            <person name="Dai X."/>
            <person name="Dawson M.W."/>
            <person name="Muller H.G."/>
            <person name="Kugler K."/>
            <person name="Rivarola-Duarte L."/>
            <person name="Spannagl M."/>
            <person name="Mayer K.F.X."/>
            <person name="Lu F.H."/>
            <person name="Bevan M.W."/>
            <person name="Leroy P."/>
            <person name="Li P."/>
            <person name="You F.M."/>
            <person name="Sun Q."/>
            <person name="Liu Z."/>
            <person name="Lyons E."/>
            <person name="Wicker T."/>
            <person name="Salzberg S.L."/>
            <person name="Devos K.M."/>
            <person name="Dvorak J."/>
        </authorList>
    </citation>
    <scope>NUCLEOTIDE SEQUENCE [LARGE SCALE GENOMIC DNA]</scope>
    <source>
        <strain evidence="2">cv. AL8/78</strain>
    </source>
</reference>
<dbReference type="Gramene" id="AET7Gv20490700.11">
    <property type="protein sequence ID" value="AET7Gv20490700.11"/>
    <property type="gene ID" value="AET7Gv20490700"/>
</dbReference>
<dbReference type="AlphaFoldDB" id="A0A453R7B9"/>
<feature type="transmembrane region" description="Helical" evidence="1">
    <location>
        <begin position="17"/>
        <end position="37"/>
    </location>
</feature>